<proteinExistence type="predicted"/>
<keyword evidence="1" id="KW-0175">Coiled coil</keyword>
<accession>A0A976N363</accession>
<dbReference type="EMBL" id="OM869652">
    <property type="protein sequence ID" value="UPW41703.1"/>
    <property type="molecule type" value="Genomic_DNA"/>
</dbReference>
<evidence type="ECO:0000313" key="2">
    <source>
        <dbReference type="EMBL" id="UPW41703.1"/>
    </source>
</evidence>
<protein>
    <submittedName>
        <fullName evidence="2">DNA pilot protein</fullName>
    </submittedName>
</protein>
<name>A0A976N363_9VIRU</name>
<evidence type="ECO:0000256" key="1">
    <source>
        <dbReference type="SAM" id="Coils"/>
    </source>
</evidence>
<reference evidence="2" key="1">
    <citation type="submission" date="2022-02" db="EMBL/GenBank/DDBJ databases">
        <title>Towards deciphering the DNA virus diversity associated with rodent species in the families Cricetidae and Heteromyidae.</title>
        <authorList>
            <person name="Lund M."/>
            <person name="Larsen B.B."/>
            <person name="Gryseels S."/>
            <person name="Kraberger S."/>
            <person name="Rowsey D.M."/>
            <person name="Steger L."/>
            <person name="Yule K.M."/>
            <person name="Upham N.S."/>
            <person name="Worobey M."/>
            <person name="Van Doorslaer K."/>
            <person name="Varsani A."/>
        </authorList>
    </citation>
    <scope>NUCLEOTIDE SEQUENCE</scope>
    <source>
        <strain evidence="2">NeonRodF8_14</strain>
    </source>
</reference>
<organism evidence="2">
    <name type="scientific">Peromfec virus RodF8_14</name>
    <dbReference type="NCBI Taxonomy" id="2929359"/>
    <lineage>
        <taxon>Viruses</taxon>
        <taxon>Monodnaviria</taxon>
        <taxon>Sangervirae</taxon>
        <taxon>Phixviricota</taxon>
        <taxon>Malgrandaviricetes</taxon>
        <taxon>Petitvirales</taxon>
        <taxon>Microviridae</taxon>
    </lineage>
</organism>
<sequence>MSVLSWITGLGGLASGVANSFLQNSQSNKALKAQQEENEKNRQYNAAQAQLAYQRSVQQWHRENQYNSPSSVMARYRNAGLNPDLMASNGDTGSMATFSGSSAASYSGGVTPQPPTDWNQGFKNLMEARLLEAQAKNLDADTRGKQAQADILETDAKFEEALKNNELKTSELDITLKSTDIDWKKEDISRLRLTCKEIEQNLQNLKATYNESVQRLEGLKEDVISKRLDNLFKEQSNEVLLEQLSVNLQISKKEAETYMTRFLMDIAHKQSEINVNNARVSEILTSTANAVTSGRLLSLQLGEEEEYQSHFKTLDNDGNITQRSLTAIRNVLKLGGSLINGLFKL</sequence>
<feature type="coiled-coil region" evidence="1">
    <location>
        <begin position="188"/>
        <end position="222"/>
    </location>
</feature>